<dbReference type="HOGENOM" id="CLU_085130_1_0_1"/>
<gene>
    <name evidence="1" type="ORF">Moror_3955</name>
</gene>
<dbReference type="KEGG" id="mrr:Moror_3955"/>
<dbReference type="EMBL" id="AWSO01000096">
    <property type="protein sequence ID" value="ESK95282.1"/>
    <property type="molecule type" value="Genomic_DNA"/>
</dbReference>
<protein>
    <submittedName>
        <fullName evidence="1">Uncharacterized protein</fullName>
    </submittedName>
</protein>
<evidence type="ECO:0000313" key="1">
    <source>
        <dbReference type="EMBL" id="ESK95282.1"/>
    </source>
</evidence>
<sequence length="159" mass="16824">MNSAGPTNSYPSNRVEESHPNVVRNVDDLSRADFSNGQLVSAPNSGYGQSVFNNYCASYGVGSHDYMNAATGPSFPDSNHQYLETEAYRGESPLAANAARSSHIPAGTTRSCSDSGYRYDTTYPLSTTNDTAESVLVPNGQPCVIKQVIATGGVVDASM</sequence>
<proteinExistence type="predicted"/>
<dbReference type="Proteomes" id="UP000017559">
    <property type="component" value="Unassembled WGS sequence"/>
</dbReference>
<reference evidence="1 2" key="1">
    <citation type="journal article" date="2014" name="BMC Genomics">
        <title>Genome and secretome analysis of the hemibiotrophic fungal pathogen, Moniliophthora roreri, which causes frosty pod rot disease of cacao: mechanisms of the biotrophic and necrotrophic phases.</title>
        <authorList>
            <person name="Meinhardt L.W."/>
            <person name="Costa G.G.L."/>
            <person name="Thomazella D.P.T."/>
            <person name="Teixeira P.J.P.L."/>
            <person name="Carazzolle M.F."/>
            <person name="Schuster S.C."/>
            <person name="Carlson J.E."/>
            <person name="Guiltinan M.J."/>
            <person name="Mieczkowski P."/>
            <person name="Farmer A."/>
            <person name="Ramaraj T."/>
            <person name="Crozier J."/>
            <person name="Davis R.E."/>
            <person name="Shao J."/>
            <person name="Melnick R.L."/>
            <person name="Pereira G.A.G."/>
            <person name="Bailey B.A."/>
        </authorList>
    </citation>
    <scope>NUCLEOTIDE SEQUENCE [LARGE SCALE GENOMIC DNA]</scope>
    <source>
        <strain evidence="1 2">MCA 2997</strain>
    </source>
</reference>
<keyword evidence="2" id="KW-1185">Reference proteome</keyword>
<evidence type="ECO:0000313" key="2">
    <source>
        <dbReference type="Proteomes" id="UP000017559"/>
    </source>
</evidence>
<comment type="caution">
    <text evidence="1">The sequence shown here is derived from an EMBL/GenBank/DDBJ whole genome shotgun (WGS) entry which is preliminary data.</text>
</comment>
<name>V2XNG0_MONRO</name>
<dbReference type="AlphaFoldDB" id="V2XNG0"/>
<accession>V2XNG0</accession>
<organism evidence="1 2">
    <name type="scientific">Moniliophthora roreri (strain MCA 2997)</name>
    <name type="common">Cocoa frosty pod rot fungus</name>
    <name type="synonym">Crinipellis roreri</name>
    <dbReference type="NCBI Taxonomy" id="1381753"/>
    <lineage>
        <taxon>Eukaryota</taxon>
        <taxon>Fungi</taxon>
        <taxon>Dikarya</taxon>
        <taxon>Basidiomycota</taxon>
        <taxon>Agaricomycotina</taxon>
        <taxon>Agaricomycetes</taxon>
        <taxon>Agaricomycetidae</taxon>
        <taxon>Agaricales</taxon>
        <taxon>Marasmiineae</taxon>
        <taxon>Marasmiaceae</taxon>
        <taxon>Moniliophthora</taxon>
    </lineage>
</organism>